<sequence length="247" mass="27194">MDIKSCTRLLAPILLFFSIQVNSTTLTAAQDPWPPFVTEKSSLGNGISIDLLKAAMKTQGYEIDFKILPWSRALDEVSKGRIDLLPATWFTQERTKFLLYSEPYLSNELTFIKRAGDPFEYSGLSSLDGKVVGIVRGYGYGDAFLNATNFKKPEAGDLVSNLKKLLAKRVDLTLEDKLVALSIMEKSGLNQSEFAFTKKALSENPLHVTSGTANANGKTYIDAYNKGLAEIKANGTFDAILSKYGIK</sequence>
<accession>A0ABN8E356</accession>
<keyword evidence="2 3" id="KW-0732">Signal</keyword>
<dbReference type="Gene3D" id="3.40.190.10">
    <property type="entry name" value="Periplasmic binding protein-like II"/>
    <property type="match status" value="2"/>
</dbReference>
<gene>
    <name evidence="5" type="ORF">VMF7928_01813</name>
</gene>
<dbReference type="SUPFAM" id="SSF53850">
    <property type="entry name" value="Periplasmic binding protein-like II"/>
    <property type="match status" value="1"/>
</dbReference>
<organism evidence="5 6">
    <name type="scientific">Vibrio marisflavi CECT 7928</name>
    <dbReference type="NCBI Taxonomy" id="634439"/>
    <lineage>
        <taxon>Bacteria</taxon>
        <taxon>Pseudomonadati</taxon>
        <taxon>Pseudomonadota</taxon>
        <taxon>Gammaproteobacteria</taxon>
        <taxon>Vibrionales</taxon>
        <taxon>Vibrionaceae</taxon>
        <taxon>Vibrio</taxon>
    </lineage>
</organism>
<evidence type="ECO:0000256" key="2">
    <source>
        <dbReference type="ARBA" id="ARBA00022729"/>
    </source>
</evidence>
<dbReference type="RefSeq" id="WP_237361140.1">
    <property type="nucleotide sequence ID" value="NZ_CAKLDM010000002.1"/>
</dbReference>
<keyword evidence="6" id="KW-1185">Reference proteome</keyword>
<protein>
    <recommendedName>
        <fullName evidence="4">Solute-binding protein family 3/N-terminal domain-containing protein</fullName>
    </recommendedName>
</protein>
<dbReference type="PANTHER" id="PTHR35936">
    <property type="entry name" value="MEMBRANE-BOUND LYTIC MUREIN TRANSGLYCOSYLASE F"/>
    <property type="match status" value="1"/>
</dbReference>
<dbReference type="InterPro" id="IPR001638">
    <property type="entry name" value="Solute-binding_3/MltF_N"/>
</dbReference>
<evidence type="ECO:0000256" key="3">
    <source>
        <dbReference type="SAM" id="SignalP"/>
    </source>
</evidence>
<dbReference type="SMART" id="SM00062">
    <property type="entry name" value="PBPb"/>
    <property type="match status" value="1"/>
</dbReference>
<evidence type="ECO:0000256" key="1">
    <source>
        <dbReference type="ARBA" id="ARBA00010333"/>
    </source>
</evidence>
<evidence type="ECO:0000313" key="5">
    <source>
        <dbReference type="EMBL" id="CAH0538983.1"/>
    </source>
</evidence>
<proteinExistence type="inferred from homology"/>
<comment type="similarity">
    <text evidence="1">Belongs to the bacterial solute-binding protein 3 family.</text>
</comment>
<feature type="signal peptide" evidence="3">
    <location>
        <begin position="1"/>
        <end position="23"/>
    </location>
</feature>
<reference evidence="5" key="1">
    <citation type="submission" date="2021-11" db="EMBL/GenBank/DDBJ databases">
        <authorList>
            <person name="Rodrigo-Torres L."/>
            <person name="Arahal R. D."/>
            <person name="Lucena T."/>
        </authorList>
    </citation>
    <scope>NUCLEOTIDE SEQUENCE</scope>
    <source>
        <strain evidence="5">CECT 7928</strain>
    </source>
</reference>
<name>A0ABN8E356_9VIBR</name>
<dbReference type="EMBL" id="CAKLDM010000002">
    <property type="protein sequence ID" value="CAH0538983.1"/>
    <property type="molecule type" value="Genomic_DNA"/>
</dbReference>
<dbReference type="PANTHER" id="PTHR35936:SF25">
    <property type="entry name" value="ABC TRANSPORTER SUBSTRATE-BINDING PROTEIN"/>
    <property type="match status" value="1"/>
</dbReference>
<dbReference type="Proteomes" id="UP000838748">
    <property type="component" value="Unassembled WGS sequence"/>
</dbReference>
<feature type="chain" id="PRO_5045940748" description="Solute-binding protein family 3/N-terminal domain-containing protein" evidence="3">
    <location>
        <begin position="24"/>
        <end position="247"/>
    </location>
</feature>
<comment type="caution">
    <text evidence="5">The sequence shown here is derived from an EMBL/GenBank/DDBJ whole genome shotgun (WGS) entry which is preliminary data.</text>
</comment>
<dbReference type="Pfam" id="PF00497">
    <property type="entry name" value="SBP_bac_3"/>
    <property type="match status" value="1"/>
</dbReference>
<evidence type="ECO:0000259" key="4">
    <source>
        <dbReference type="SMART" id="SM00062"/>
    </source>
</evidence>
<feature type="domain" description="Solute-binding protein family 3/N-terminal" evidence="4">
    <location>
        <begin position="25"/>
        <end position="247"/>
    </location>
</feature>
<evidence type="ECO:0000313" key="6">
    <source>
        <dbReference type="Proteomes" id="UP000838748"/>
    </source>
</evidence>